<accession>A0A392SI54</accession>
<evidence type="ECO:0000313" key="1">
    <source>
        <dbReference type="EMBL" id="MCI47884.1"/>
    </source>
</evidence>
<keyword evidence="2" id="KW-1185">Reference proteome</keyword>
<proteinExistence type="predicted"/>
<reference evidence="1 2" key="1">
    <citation type="journal article" date="2018" name="Front. Plant Sci.">
        <title>Red Clover (Trifolium pratense) and Zigzag Clover (T. medium) - A Picture of Genomic Similarities and Differences.</title>
        <authorList>
            <person name="Dluhosova J."/>
            <person name="Istvanek J."/>
            <person name="Nedelnik J."/>
            <person name="Repkova J."/>
        </authorList>
    </citation>
    <scope>NUCLEOTIDE SEQUENCE [LARGE SCALE GENOMIC DNA]</scope>
    <source>
        <strain evidence="2">cv. 10/8</strain>
        <tissue evidence="1">Leaf</tissue>
    </source>
</reference>
<dbReference type="AlphaFoldDB" id="A0A392SI54"/>
<feature type="non-terminal residue" evidence="1">
    <location>
        <position position="1"/>
    </location>
</feature>
<dbReference type="Proteomes" id="UP000265520">
    <property type="component" value="Unassembled WGS sequence"/>
</dbReference>
<protein>
    <submittedName>
        <fullName evidence="1">Uncharacterized protein</fullName>
    </submittedName>
</protein>
<organism evidence="1 2">
    <name type="scientific">Trifolium medium</name>
    <dbReference type="NCBI Taxonomy" id="97028"/>
    <lineage>
        <taxon>Eukaryota</taxon>
        <taxon>Viridiplantae</taxon>
        <taxon>Streptophyta</taxon>
        <taxon>Embryophyta</taxon>
        <taxon>Tracheophyta</taxon>
        <taxon>Spermatophyta</taxon>
        <taxon>Magnoliopsida</taxon>
        <taxon>eudicotyledons</taxon>
        <taxon>Gunneridae</taxon>
        <taxon>Pentapetalae</taxon>
        <taxon>rosids</taxon>
        <taxon>fabids</taxon>
        <taxon>Fabales</taxon>
        <taxon>Fabaceae</taxon>
        <taxon>Papilionoideae</taxon>
        <taxon>50 kb inversion clade</taxon>
        <taxon>NPAAA clade</taxon>
        <taxon>Hologalegina</taxon>
        <taxon>IRL clade</taxon>
        <taxon>Trifolieae</taxon>
        <taxon>Trifolium</taxon>
    </lineage>
</organism>
<name>A0A392SI54_9FABA</name>
<evidence type="ECO:0000313" key="2">
    <source>
        <dbReference type="Proteomes" id="UP000265520"/>
    </source>
</evidence>
<dbReference type="EMBL" id="LXQA010378530">
    <property type="protein sequence ID" value="MCI47884.1"/>
    <property type="molecule type" value="Genomic_DNA"/>
</dbReference>
<sequence>INVSSEAEGLQRLEQSSEVDVLRA</sequence>
<comment type="caution">
    <text evidence="1">The sequence shown here is derived from an EMBL/GenBank/DDBJ whole genome shotgun (WGS) entry which is preliminary data.</text>
</comment>